<dbReference type="PANTHER" id="PTHR43316">
    <property type="entry name" value="HYDROLASE, HALOACID DELAHOGENASE-RELATED"/>
    <property type="match status" value="1"/>
</dbReference>
<dbReference type="AlphaFoldDB" id="A0A5C1NE94"/>
<dbReference type="SUPFAM" id="SSF56784">
    <property type="entry name" value="HAD-like"/>
    <property type="match status" value="1"/>
</dbReference>
<dbReference type="RefSeq" id="WP_149283702.1">
    <property type="nucleotide sequence ID" value="NZ_CP038437.2"/>
</dbReference>
<dbReference type="InterPro" id="IPR051540">
    <property type="entry name" value="S-2-haloacid_dehalogenase"/>
</dbReference>
<dbReference type="SFLD" id="SFLDG01129">
    <property type="entry name" value="C1.5:_HAD__Beta-PGM__Phosphata"/>
    <property type="match status" value="1"/>
</dbReference>
<dbReference type="KEGG" id="hbh:E4T21_03875"/>
<protein>
    <recommendedName>
        <fullName evidence="3">(S)-2-haloacid dehalogenase</fullName>
        <ecNumber evidence="3">3.8.1.2</ecNumber>
    </recommendedName>
    <alternativeName>
        <fullName evidence="3">2-haloalkanoic acid dehalogenase</fullName>
    </alternativeName>
    <alternativeName>
        <fullName evidence="3">Halocarboxylic acid halidohydrolase</fullName>
    </alternativeName>
    <alternativeName>
        <fullName evidence="3">L-2-haloacid dehalogenase</fullName>
    </alternativeName>
</protein>
<dbReference type="CDD" id="cd02588">
    <property type="entry name" value="HAD_L2-DEX"/>
    <property type="match status" value="1"/>
</dbReference>
<dbReference type="InterPro" id="IPR036412">
    <property type="entry name" value="HAD-like_sf"/>
</dbReference>
<sequence>MATVLAFDVYGTLIDTHGVVTELENRLKAQSSGDERETLAREFSRRWRDKQLEYSFRRSVMGAWVDFSECTQAALEFTDRVLQTGLSEGDKDHLMMAYDRLPAFEEVSTALERCHAAGLTCVAFSNGSRKAVEGLLQNAGVLERFDDVISVEEVKRFKPDPAVYAYLRSRLEVAPGDTWLISSNAFDVIGARHAGLHAAWVRRSLEAPFDPWGIEPDMTVTGLDDLADQLA</sequence>
<comment type="function">
    <text evidence="3">Catalyzes the hydrolytic dehalogenation of small (S)-2-haloalkanoic acids to yield the corresponding (R)-2-hydroxyalkanoic acids.</text>
</comment>
<evidence type="ECO:0000313" key="5">
    <source>
        <dbReference type="Proteomes" id="UP000324285"/>
    </source>
</evidence>
<proteinExistence type="inferred from homology"/>
<dbReference type="InterPro" id="IPR006439">
    <property type="entry name" value="HAD-SF_hydro_IA"/>
</dbReference>
<dbReference type="Pfam" id="PF00702">
    <property type="entry name" value="Hydrolase"/>
    <property type="match status" value="1"/>
</dbReference>
<dbReference type="InterPro" id="IPR023198">
    <property type="entry name" value="PGP-like_dom2"/>
</dbReference>
<comment type="similarity">
    <text evidence="1 3">Belongs to the HAD-like hydrolase superfamily. S-2-haloalkanoic acid dehalogenase family.</text>
</comment>
<dbReference type="SFLD" id="SFLDS00003">
    <property type="entry name" value="Haloacid_Dehalogenase"/>
    <property type="match status" value="1"/>
</dbReference>
<dbReference type="PANTHER" id="PTHR43316:SF3">
    <property type="entry name" value="HALOACID DEHALOGENASE, TYPE II (AFU_ORTHOLOGUE AFUA_2G07750)-RELATED"/>
    <property type="match status" value="1"/>
</dbReference>
<evidence type="ECO:0000256" key="1">
    <source>
        <dbReference type="ARBA" id="ARBA00008106"/>
    </source>
</evidence>
<dbReference type="NCBIfam" id="TIGR01493">
    <property type="entry name" value="HAD-SF-IA-v2"/>
    <property type="match status" value="1"/>
</dbReference>
<evidence type="ECO:0000313" key="4">
    <source>
        <dbReference type="EMBL" id="QEM80788.1"/>
    </source>
</evidence>
<dbReference type="PRINTS" id="PR00413">
    <property type="entry name" value="HADHALOGNASE"/>
</dbReference>
<dbReference type="Gene3D" id="1.10.150.240">
    <property type="entry name" value="Putative phosphatase, domain 2"/>
    <property type="match status" value="1"/>
</dbReference>
<keyword evidence="5" id="KW-1185">Reference proteome</keyword>
<dbReference type="NCBIfam" id="TIGR01428">
    <property type="entry name" value="HAD_type_II"/>
    <property type="match status" value="1"/>
</dbReference>
<comment type="catalytic activity">
    <reaction evidence="3">
        <text>an (S)-2-haloacid + H2O = a (2R)-2-hydroxycarboxylate + a halide anion + H(+)</text>
        <dbReference type="Rhea" id="RHEA:11192"/>
        <dbReference type="ChEBI" id="CHEBI:15377"/>
        <dbReference type="ChEBI" id="CHEBI:15378"/>
        <dbReference type="ChEBI" id="CHEBI:16042"/>
        <dbReference type="ChEBI" id="CHEBI:58314"/>
        <dbReference type="ChEBI" id="CHEBI:137405"/>
        <dbReference type="EC" id="3.8.1.2"/>
    </reaction>
</comment>
<evidence type="ECO:0000256" key="3">
    <source>
        <dbReference type="RuleBase" id="RU368077"/>
    </source>
</evidence>
<reference evidence="4" key="1">
    <citation type="submission" date="2021-02" db="EMBL/GenBank/DDBJ databases">
        <title>Strain Y2R2, a novel species of the genus Halomonas.</title>
        <authorList>
            <person name="Huang H."/>
        </authorList>
    </citation>
    <scope>NUCLEOTIDE SEQUENCE</scope>
    <source>
        <strain evidence="4">Y2R2</strain>
    </source>
</reference>
<evidence type="ECO:0000256" key="2">
    <source>
        <dbReference type="ARBA" id="ARBA00022801"/>
    </source>
</evidence>
<dbReference type="GO" id="GO:0018784">
    <property type="term" value="F:(S)-2-haloacid dehalogenase activity"/>
    <property type="evidence" value="ECO:0007669"/>
    <property type="project" value="UniProtKB-UniRule"/>
</dbReference>
<dbReference type="InterPro" id="IPR006328">
    <property type="entry name" value="2-HAD"/>
</dbReference>
<organism evidence="4 5">
    <name type="scientific">Halomonas binhaiensis</name>
    <dbReference type="NCBI Taxonomy" id="2562282"/>
    <lineage>
        <taxon>Bacteria</taxon>
        <taxon>Pseudomonadati</taxon>
        <taxon>Pseudomonadota</taxon>
        <taxon>Gammaproteobacteria</taxon>
        <taxon>Oceanospirillales</taxon>
        <taxon>Halomonadaceae</taxon>
        <taxon>Halomonas</taxon>
    </lineage>
</organism>
<dbReference type="Proteomes" id="UP000324285">
    <property type="component" value="Chromosome"/>
</dbReference>
<dbReference type="EC" id="3.8.1.2" evidence="3"/>
<keyword evidence="2 3" id="KW-0378">Hydrolase</keyword>
<name>A0A5C1NE94_9GAMM</name>
<dbReference type="OrthoDB" id="5865007at2"/>
<dbReference type="EMBL" id="CP038437">
    <property type="protein sequence ID" value="QEM80788.1"/>
    <property type="molecule type" value="Genomic_DNA"/>
</dbReference>
<dbReference type="Gene3D" id="3.40.50.1000">
    <property type="entry name" value="HAD superfamily/HAD-like"/>
    <property type="match status" value="1"/>
</dbReference>
<dbReference type="InterPro" id="IPR023214">
    <property type="entry name" value="HAD_sf"/>
</dbReference>
<accession>A0A5C1NE94</accession>
<gene>
    <name evidence="4" type="ORF">E4T21_03875</name>
</gene>